<keyword evidence="2" id="KW-0413">Isomerase</keyword>
<dbReference type="RefSeq" id="WP_129205041.1">
    <property type="nucleotide sequence ID" value="NZ_CP035495.1"/>
</dbReference>
<reference evidence="2 3" key="1">
    <citation type="submission" date="2019-01" db="EMBL/GenBank/DDBJ databases">
        <title>Genome sequencing of strain 2JSPR-7.</title>
        <authorList>
            <person name="Heo J."/>
            <person name="Kim S.-J."/>
            <person name="Kim J.-S."/>
            <person name="Hong S.-B."/>
            <person name="Kwon S.-W."/>
        </authorList>
    </citation>
    <scope>NUCLEOTIDE SEQUENCE [LARGE SCALE GENOMIC DNA]</scope>
    <source>
        <strain evidence="2 3">2JSPR-7</strain>
    </source>
</reference>
<dbReference type="InterPro" id="IPR045970">
    <property type="entry name" value="DUF5926"/>
</dbReference>
<accession>A0A4V0YEE0</accession>
<dbReference type="Proteomes" id="UP000291758">
    <property type="component" value="Chromosome"/>
</dbReference>
<dbReference type="GO" id="GO:0016853">
    <property type="term" value="F:isomerase activity"/>
    <property type="evidence" value="ECO:0007669"/>
    <property type="project" value="UniProtKB-KW"/>
</dbReference>
<proteinExistence type="predicted"/>
<evidence type="ECO:0000313" key="3">
    <source>
        <dbReference type="Proteomes" id="UP000291758"/>
    </source>
</evidence>
<sequence>MAKSSAPDFVLRPFEGLPGEPDWVAFREIVPAATATARTTAEHGARDVVVVTMLPGGYAAMHRPDGTVLLALQGALSSGDLSRDLAAALLEALDAEPGTAVVAKPSDGPRLQDVLDLSVPFEVTVHDDYEFWVDATAERTAEVDASLAEAAEATIPTVRLTSVEHAYWCRMSREFLRWARTEDEDVVVDALARLHARRESALLLDDGGEGRFLGMFRAAGLVVPVWELPAGTEAAAVEAPAAQLAARFDAAVAVTDSLDANERRARAGIVSRQVTLR</sequence>
<dbReference type="Pfam" id="PF19348">
    <property type="entry name" value="DUF5926"/>
    <property type="match status" value="1"/>
</dbReference>
<dbReference type="OrthoDB" id="5512013at2"/>
<dbReference type="AlphaFoldDB" id="A0A4V0YEE0"/>
<organism evidence="2 3">
    <name type="scientific">Xylanimonas allomyrinae</name>
    <dbReference type="NCBI Taxonomy" id="2509459"/>
    <lineage>
        <taxon>Bacteria</taxon>
        <taxon>Bacillati</taxon>
        <taxon>Actinomycetota</taxon>
        <taxon>Actinomycetes</taxon>
        <taxon>Micrococcales</taxon>
        <taxon>Promicromonosporaceae</taxon>
        <taxon>Xylanimonas</taxon>
    </lineage>
</organism>
<dbReference type="EMBL" id="CP035495">
    <property type="protein sequence ID" value="QAY63881.1"/>
    <property type="molecule type" value="Genomic_DNA"/>
</dbReference>
<protein>
    <submittedName>
        <fullName evidence="2">Topoisomerase II</fullName>
    </submittedName>
</protein>
<evidence type="ECO:0000259" key="1">
    <source>
        <dbReference type="Pfam" id="PF19348"/>
    </source>
</evidence>
<dbReference type="SUPFAM" id="SSF56563">
    <property type="entry name" value="Major capsid protein gp5"/>
    <property type="match status" value="1"/>
</dbReference>
<name>A0A4V0YEE0_9MICO</name>
<feature type="domain" description="DUF5926" evidence="1">
    <location>
        <begin position="13"/>
        <end position="277"/>
    </location>
</feature>
<keyword evidence="3" id="KW-1185">Reference proteome</keyword>
<dbReference type="KEGG" id="xyl:ET495_12280"/>
<gene>
    <name evidence="2" type="ORF">ET495_12280</name>
</gene>
<evidence type="ECO:0000313" key="2">
    <source>
        <dbReference type="EMBL" id="QAY63881.1"/>
    </source>
</evidence>